<dbReference type="EMBL" id="CM037153">
    <property type="protein sequence ID" value="KAH7858364.1"/>
    <property type="molecule type" value="Genomic_DNA"/>
</dbReference>
<protein>
    <submittedName>
        <fullName evidence="1">Uncharacterized protein</fullName>
    </submittedName>
</protein>
<evidence type="ECO:0000313" key="1">
    <source>
        <dbReference type="EMBL" id="KAH7858364.1"/>
    </source>
</evidence>
<reference evidence="1 2" key="1">
    <citation type="journal article" date="2021" name="Hortic Res">
        <title>High-quality reference genome and annotation aids understanding of berry development for evergreen blueberry (Vaccinium darrowii).</title>
        <authorList>
            <person name="Yu J."/>
            <person name="Hulse-Kemp A.M."/>
            <person name="Babiker E."/>
            <person name="Staton M."/>
        </authorList>
    </citation>
    <scope>NUCLEOTIDE SEQUENCE [LARGE SCALE GENOMIC DNA]</scope>
    <source>
        <strain evidence="2">cv. NJ 8807/NJ 8810</strain>
        <tissue evidence="1">Young leaf</tissue>
    </source>
</reference>
<proteinExistence type="predicted"/>
<name>A0ACB7YZR2_9ERIC</name>
<gene>
    <name evidence="1" type="ORF">Vadar_023014</name>
</gene>
<sequence length="242" mass="27036">MPKESRVLSSSDRSTAASPLYPASTTNAAKKKRNLAQSVENKEEKAYGEEAKCPICMEPPHNPVLLLCSNRENGCRPYMCNTGDRHSNCLHQFLKSSRVSCPLCRGELRDWIAVEPPVREFMNSVPRGCSVETCEFTGTYRELANHASLVHPLVRPSDVDPVRQWNWTRLELERDLQDRDVAGSSMLAIAGDFEMYDPSIESTLPVSNSSSRARTRTSRVMRRTPRMSVGGLAPGHQLASRT</sequence>
<comment type="caution">
    <text evidence="1">The sequence shown here is derived from an EMBL/GenBank/DDBJ whole genome shotgun (WGS) entry which is preliminary data.</text>
</comment>
<dbReference type="Proteomes" id="UP000828048">
    <property type="component" value="Chromosome 3"/>
</dbReference>
<evidence type="ECO:0000313" key="2">
    <source>
        <dbReference type="Proteomes" id="UP000828048"/>
    </source>
</evidence>
<accession>A0ACB7YZR2</accession>
<keyword evidence="2" id="KW-1185">Reference proteome</keyword>
<organism evidence="1 2">
    <name type="scientific">Vaccinium darrowii</name>
    <dbReference type="NCBI Taxonomy" id="229202"/>
    <lineage>
        <taxon>Eukaryota</taxon>
        <taxon>Viridiplantae</taxon>
        <taxon>Streptophyta</taxon>
        <taxon>Embryophyta</taxon>
        <taxon>Tracheophyta</taxon>
        <taxon>Spermatophyta</taxon>
        <taxon>Magnoliopsida</taxon>
        <taxon>eudicotyledons</taxon>
        <taxon>Gunneridae</taxon>
        <taxon>Pentapetalae</taxon>
        <taxon>asterids</taxon>
        <taxon>Ericales</taxon>
        <taxon>Ericaceae</taxon>
        <taxon>Vaccinioideae</taxon>
        <taxon>Vaccinieae</taxon>
        <taxon>Vaccinium</taxon>
    </lineage>
</organism>